<feature type="compositionally biased region" description="Basic and acidic residues" evidence="1">
    <location>
        <begin position="336"/>
        <end position="350"/>
    </location>
</feature>
<dbReference type="Proteomes" id="UP000306628">
    <property type="component" value="Unassembled WGS sequence"/>
</dbReference>
<feature type="transmembrane region" description="Helical" evidence="2">
    <location>
        <begin position="196"/>
        <end position="218"/>
    </location>
</feature>
<reference evidence="3 4" key="1">
    <citation type="submission" date="2019-05" db="EMBL/GenBank/DDBJ databases">
        <title>Draft genome sequence of Nonomuraea zeae DSM 100528.</title>
        <authorList>
            <person name="Saricaoglu S."/>
            <person name="Isik K."/>
        </authorList>
    </citation>
    <scope>NUCLEOTIDE SEQUENCE [LARGE SCALE GENOMIC DNA]</scope>
    <source>
        <strain evidence="3 4">DSM 100528</strain>
    </source>
</reference>
<sequence>MKHVERLRKNGVLFRSHLDGGRHLVRLALPGVLVHVPLAVLSLLALTVASGDSAAVVNGRFELVGTSDAPLLMWTLVLAAVALAGEIVVFPATVIIAAGHLVDRQVSPIGALRTTVRRLPSLLVLLMAGSLAFGAAAAAGAGVLMATDQRWLATVVLMVAAYAAMPGLLAVPGILLRDCSGLGSIRRAYRLTELRFLPTALTLALGVVLVPGAAAWALESGLGLLPGPLATFGWGLAGTMLALSVTPLQAAVVARQFLHCMAWRTEVDDSDLAHGLPDGPPPRPVRHGLLPAALLPGLLFSGVVLVNPFAWPVIVETNVTESWQSAERSGSSSDGPELRPFDLRDVHPGRGTDPTMVIDGFEDYASLLTCSDVSCRKTTFTWAEPPDTNTDAAPGAVSARLPDGRLLLTTWSHQALRLLTCEANKCLPTPGSWNIARAYYPSQYTGVALAVRKDGGLVVAFADKEPVNGDDSPTKDVVSLVFCAQVSCSRPETRHVARLDASAYLPDVHNLAVAMAPGDRPVVARFDTTSGQIHVISCADAACLRPRVTRPVPAYPPGVNDRLGWETGLALAVRADGRPVITYRDMNDRATKLLDCRTPDCAQADVITLDAGGPYRSTPALVLDWAGRPLVAYQNQDGTRLMLATCIGRRCVSTAVARMRGAGEGLAMTMNGQGKPTIAWIDDGGSLFRGDWALMLTTSLSLSAD</sequence>
<keyword evidence="2" id="KW-0472">Membrane</keyword>
<name>A0A5S4H2X1_9ACTN</name>
<feature type="compositionally biased region" description="Polar residues" evidence="1">
    <location>
        <begin position="322"/>
        <end position="334"/>
    </location>
</feature>
<feature type="transmembrane region" description="Helical" evidence="2">
    <location>
        <begin position="71"/>
        <end position="102"/>
    </location>
</feature>
<evidence type="ECO:0000256" key="1">
    <source>
        <dbReference type="SAM" id="MobiDB-lite"/>
    </source>
</evidence>
<comment type="caution">
    <text evidence="3">The sequence shown here is derived from an EMBL/GenBank/DDBJ whole genome shotgun (WGS) entry which is preliminary data.</text>
</comment>
<evidence type="ECO:0000313" key="4">
    <source>
        <dbReference type="Proteomes" id="UP000306628"/>
    </source>
</evidence>
<keyword evidence="2" id="KW-0812">Transmembrane</keyword>
<dbReference type="RefSeq" id="WP_138687631.1">
    <property type="nucleotide sequence ID" value="NZ_JBHSAZ010000112.1"/>
</dbReference>
<dbReference type="OrthoDB" id="3503648at2"/>
<feature type="transmembrane region" description="Helical" evidence="2">
    <location>
        <begin position="230"/>
        <end position="254"/>
    </location>
</feature>
<evidence type="ECO:0000256" key="2">
    <source>
        <dbReference type="SAM" id="Phobius"/>
    </source>
</evidence>
<accession>A0A5S4H2X1</accession>
<dbReference type="AlphaFoldDB" id="A0A5S4H2X1"/>
<evidence type="ECO:0000313" key="3">
    <source>
        <dbReference type="EMBL" id="TMR39605.1"/>
    </source>
</evidence>
<keyword evidence="4" id="KW-1185">Reference proteome</keyword>
<feature type="region of interest" description="Disordered" evidence="1">
    <location>
        <begin position="322"/>
        <end position="350"/>
    </location>
</feature>
<gene>
    <name evidence="3" type="ORF">ETD85_00910</name>
</gene>
<feature type="transmembrane region" description="Helical" evidence="2">
    <location>
        <begin position="122"/>
        <end position="145"/>
    </location>
</feature>
<feature type="transmembrane region" description="Helical" evidence="2">
    <location>
        <begin position="289"/>
        <end position="311"/>
    </location>
</feature>
<proteinExistence type="predicted"/>
<keyword evidence="2" id="KW-1133">Transmembrane helix</keyword>
<feature type="transmembrane region" description="Helical" evidence="2">
    <location>
        <begin position="151"/>
        <end position="176"/>
    </location>
</feature>
<dbReference type="EMBL" id="VCKX01000002">
    <property type="protein sequence ID" value="TMR39605.1"/>
    <property type="molecule type" value="Genomic_DNA"/>
</dbReference>
<organism evidence="3 4">
    <name type="scientific">Nonomuraea zeae</name>
    <dbReference type="NCBI Taxonomy" id="1642303"/>
    <lineage>
        <taxon>Bacteria</taxon>
        <taxon>Bacillati</taxon>
        <taxon>Actinomycetota</taxon>
        <taxon>Actinomycetes</taxon>
        <taxon>Streptosporangiales</taxon>
        <taxon>Streptosporangiaceae</taxon>
        <taxon>Nonomuraea</taxon>
    </lineage>
</organism>
<feature type="transmembrane region" description="Helical" evidence="2">
    <location>
        <begin position="24"/>
        <end position="51"/>
    </location>
</feature>
<protein>
    <submittedName>
        <fullName evidence="3">Uncharacterized protein</fullName>
    </submittedName>
</protein>